<dbReference type="Proteomes" id="UP000770661">
    <property type="component" value="Unassembled WGS sequence"/>
</dbReference>
<reference evidence="1" key="1">
    <citation type="submission" date="2020-07" db="EMBL/GenBank/DDBJ databases">
        <title>The High-quality genome of the commercially important snow crab, Chionoecetes opilio.</title>
        <authorList>
            <person name="Jeong J.-H."/>
            <person name="Ryu S."/>
        </authorList>
    </citation>
    <scope>NUCLEOTIDE SEQUENCE</scope>
    <source>
        <strain evidence="1">MADBK_172401_WGS</strain>
        <tissue evidence="1">Digestive gland</tissue>
    </source>
</reference>
<dbReference type="EMBL" id="JACEEZ010010433">
    <property type="protein sequence ID" value="KAG0721830.1"/>
    <property type="molecule type" value="Genomic_DNA"/>
</dbReference>
<comment type="caution">
    <text evidence="1">The sequence shown here is derived from an EMBL/GenBank/DDBJ whole genome shotgun (WGS) entry which is preliminary data.</text>
</comment>
<evidence type="ECO:0000313" key="2">
    <source>
        <dbReference type="Proteomes" id="UP000770661"/>
    </source>
</evidence>
<accession>A0A8J5CWR5</accession>
<name>A0A8J5CWR5_CHIOP</name>
<sequence>MADYPDYWDQVDLENEIDAQGYCGTLGRGRGRRRVLQISQNMADYPDFWDQVDLENEIDAQAQEGGTVVAYFDALQLMAKSSAVRMEAVGGNLQAVASDLAG</sequence>
<evidence type="ECO:0000313" key="1">
    <source>
        <dbReference type="EMBL" id="KAG0721830.1"/>
    </source>
</evidence>
<gene>
    <name evidence="1" type="ORF">GWK47_045644</name>
</gene>
<proteinExistence type="predicted"/>
<protein>
    <submittedName>
        <fullName evidence="1">Uncharacterized protein</fullName>
    </submittedName>
</protein>
<organism evidence="1 2">
    <name type="scientific">Chionoecetes opilio</name>
    <name type="common">Atlantic snow crab</name>
    <name type="synonym">Cancer opilio</name>
    <dbReference type="NCBI Taxonomy" id="41210"/>
    <lineage>
        <taxon>Eukaryota</taxon>
        <taxon>Metazoa</taxon>
        <taxon>Ecdysozoa</taxon>
        <taxon>Arthropoda</taxon>
        <taxon>Crustacea</taxon>
        <taxon>Multicrustacea</taxon>
        <taxon>Malacostraca</taxon>
        <taxon>Eumalacostraca</taxon>
        <taxon>Eucarida</taxon>
        <taxon>Decapoda</taxon>
        <taxon>Pleocyemata</taxon>
        <taxon>Brachyura</taxon>
        <taxon>Eubrachyura</taxon>
        <taxon>Majoidea</taxon>
        <taxon>Majidae</taxon>
        <taxon>Chionoecetes</taxon>
    </lineage>
</organism>
<dbReference type="AlphaFoldDB" id="A0A8J5CWR5"/>
<keyword evidence="2" id="KW-1185">Reference proteome</keyword>